<sequence>MRESVERETVGGRKRDFITKLDKVTTSFFVTNFPDDATSGDLWKLFLKFGKVGEVYIPKKLDKRGRRFGFVKFKEVKEVEELSDSLRDVWMGMYKLRVNLSRFGRGEPKEAHSQKAPSQRAAAATMVESQNGRSFRNALLDEVQVLKVPVNEELCKELRGSMVGTLAREKDVRRIQTTIFMEGFKSISVTYMGGNMALVRSSNEGDVERMIRSKKECMEYYFSELKPWNPGLLAVQREVWIQVYGIPLHIWGENLFKIVGAKLGVFLDFDEETARMARF</sequence>
<dbReference type="CDD" id="cd00590">
    <property type="entry name" value="RRM_SF"/>
    <property type="match status" value="1"/>
</dbReference>
<dbReference type="InterPro" id="IPR000504">
    <property type="entry name" value="RRM_dom"/>
</dbReference>
<dbReference type="GO" id="GO:0003723">
    <property type="term" value="F:RNA binding"/>
    <property type="evidence" value="ECO:0007669"/>
    <property type="project" value="UniProtKB-UniRule"/>
</dbReference>
<proteinExistence type="predicted"/>
<dbReference type="PROSITE" id="PS50102">
    <property type="entry name" value="RRM"/>
    <property type="match status" value="1"/>
</dbReference>
<accession>A0A392N6U9</accession>
<dbReference type="PANTHER" id="PTHR34427">
    <property type="entry name" value="DUF4283 DOMAIN PROTEIN"/>
    <property type="match status" value="1"/>
</dbReference>
<reference evidence="3 4" key="1">
    <citation type="journal article" date="2018" name="Front. Plant Sci.">
        <title>Red Clover (Trifolium pratense) and Zigzag Clover (T. medium) - A Picture of Genomic Similarities and Differences.</title>
        <authorList>
            <person name="Dluhosova J."/>
            <person name="Istvanek J."/>
            <person name="Nedelnik J."/>
            <person name="Repkova J."/>
        </authorList>
    </citation>
    <scope>NUCLEOTIDE SEQUENCE [LARGE SCALE GENOMIC DNA]</scope>
    <source>
        <strain evidence="4">cv. 10/8</strain>
        <tissue evidence="3">Leaf</tissue>
    </source>
</reference>
<organism evidence="3 4">
    <name type="scientific">Trifolium medium</name>
    <dbReference type="NCBI Taxonomy" id="97028"/>
    <lineage>
        <taxon>Eukaryota</taxon>
        <taxon>Viridiplantae</taxon>
        <taxon>Streptophyta</taxon>
        <taxon>Embryophyta</taxon>
        <taxon>Tracheophyta</taxon>
        <taxon>Spermatophyta</taxon>
        <taxon>Magnoliopsida</taxon>
        <taxon>eudicotyledons</taxon>
        <taxon>Gunneridae</taxon>
        <taxon>Pentapetalae</taxon>
        <taxon>rosids</taxon>
        <taxon>fabids</taxon>
        <taxon>Fabales</taxon>
        <taxon>Fabaceae</taxon>
        <taxon>Papilionoideae</taxon>
        <taxon>50 kb inversion clade</taxon>
        <taxon>NPAAA clade</taxon>
        <taxon>Hologalegina</taxon>
        <taxon>IRL clade</taxon>
        <taxon>Trifolieae</taxon>
        <taxon>Trifolium</taxon>
    </lineage>
</organism>
<dbReference type="EMBL" id="LXQA010029516">
    <property type="protein sequence ID" value="MCH95313.1"/>
    <property type="molecule type" value="Genomic_DNA"/>
</dbReference>
<feature type="domain" description="RRM" evidence="2">
    <location>
        <begin position="26"/>
        <end position="103"/>
    </location>
</feature>
<dbReference type="Gene3D" id="3.30.70.330">
    <property type="match status" value="1"/>
</dbReference>
<evidence type="ECO:0000313" key="4">
    <source>
        <dbReference type="Proteomes" id="UP000265520"/>
    </source>
</evidence>
<dbReference type="Proteomes" id="UP000265520">
    <property type="component" value="Unassembled WGS sequence"/>
</dbReference>
<dbReference type="InterPro" id="IPR012677">
    <property type="entry name" value="Nucleotide-bd_a/b_plait_sf"/>
</dbReference>
<keyword evidence="4" id="KW-1185">Reference proteome</keyword>
<evidence type="ECO:0000256" key="1">
    <source>
        <dbReference type="PROSITE-ProRule" id="PRU00176"/>
    </source>
</evidence>
<dbReference type="Pfam" id="PF00076">
    <property type="entry name" value="RRM_1"/>
    <property type="match status" value="1"/>
</dbReference>
<dbReference type="SUPFAM" id="SSF54928">
    <property type="entry name" value="RNA-binding domain, RBD"/>
    <property type="match status" value="1"/>
</dbReference>
<dbReference type="SMART" id="SM00360">
    <property type="entry name" value="RRM"/>
    <property type="match status" value="1"/>
</dbReference>
<comment type="caution">
    <text evidence="3">The sequence shown here is derived from an EMBL/GenBank/DDBJ whole genome shotgun (WGS) entry which is preliminary data.</text>
</comment>
<feature type="non-terminal residue" evidence="3">
    <location>
        <position position="279"/>
    </location>
</feature>
<dbReference type="AlphaFoldDB" id="A0A392N6U9"/>
<dbReference type="PANTHER" id="PTHR34427:SF5">
    <property type="entry name" value="DUF4283 DOMAIN-CONTAINING PROTEIN"/>
    <property type="match status" value="1"/>
</dbReference>
<keyword evidence="1" id="KW-0694">RNA-binding</keyword>
<name>A0A392N6U9_9FABA</name>
<evidence type="ECO:0000313" key="3">
    <source>
        <dbReference type="EMBL" id="MCH95313.1"/>
    </source>
</evidence>
<protein>
    <submittedName>
        <fullName evidence="3">RNA recognition motif</fullName>
    </submittedName>
</protein>
<dbReference type="InterPro" id="IPR035979">
    <property type="entry name" value="RBD_domain_sf"/>
</dbReference>
<evidence type="ECO:0000259" key="2">
    <source>
        <dbReference type="PROSITE" id="PS50102"/>
    </source>
</evidence>